<proteinExistence type="predicted"/>
<dbReference type="PANTHER" id="PTHR34819">
    <property type="entry name" value="LARGE CYSTEINE-RICH PERIPLASMIC PROTEIN OMCB"/>
    <property type="match status" value="1"/>
</dbReference>
<evidence type="ECO:0000256" key="1">
    <source>
        <dbReference type="SAM" id="SignalP"/>
    </source>
</evidence>
<name>A0A511MY70_DEIC1</name>
<dbReference type="EMBL" id="BJXB01000003">
    <property type="protein sequence ID" value="GEM45238.1"/>
    <property type="molecule type" value="Genomic_DNA"/>
</dbReference>
<reference evidence="3 4" key="1">
    <citation type="submission" date="2019-07" db="EMBL/GenBank/DDBJ databases">
        <title>Whole genome shotgun sequence of Deinococcus cellulosilyticus NBRC 106333.</title>
        <authorList>
            <person name="Hosoyama A."/>
            <person name="Uohara A."/>
            <person name="Ohji S."/>
            <person name="Ichikawa N."/>
        </authorList>
    </citation>
    <scope>NUCLEOTIDE SEQUENCE [LARGE SCALE GENOMIC DNA]</scope>
    <source>
        <strain evidence="3 4">NBRC 106333</strain>
    </source>
</reference>
<dbReference type="OrthoDB" id="21834at2"/>
<dbReference type="NCBIfam" id="TIGR01451">
    <property type="entry name" value="B_ant_repeat"/>
    <property type="match status" value="2"/>
</dbReference>
<accession>A0A511MY70</accession>
<evidence type="ECO:0000313" key="3">
    <source>
        <dbReference type="EMBL" id="GEM45238.1"/>
    </source>
</evidence>
<evidence type="ECO:0000259" key="2">
    <source>
        <dbReference type="Pfam" id="PF01345"/>
    </source>
</evidence>
<protein>
    <recommendedName>
        <fullName evidence="2">DUF11 domain-containing protein</fullName>
    </recommendedName>
</protein>
<sequence length="1103" mass="119347">MPASLRNLMLTILSLLALGQAQAQTEAGSSIENQLKTQYNESFPGNPRSQGFSRTVTTTVLGLCAPRILPDGTVSNPGQVISSIAGSRAILSYTVFNQGNGAFSLPLSVKALDGWTAQSIKIFHDLQNDGAIDPTDPEITAIDLKAGQSARVLVQVQTPFSTSGSAHFDLQALCTDGLGTKTDNGNVGRVTLTAESAVKLDKQMTLTEVRKDDEVTVKLKVTNTGFDDLQNVQVMDRLDQEGLQGMAYVPGSLEVVSGVKPFPGALYFDSGNQAVSVIFDRIPRAGIREVQFKLKVLSAALLGNRVNSAQVQAASSTDPSVLVSADSSFAFKVLNRPEIWLGPLSQPQAAEMTDADMQQGKITAQGKELCMGHTVLNAAQISDVVSIAVESINPDVQVRILSAQGTPLPAEIPLEPTQSLNFQTCYTTSTPTESTFDVVWKATSKLGATPNRTLDRITVQYPPEIWLGPLSLPKAAELTEEDTVHGEILARNLMECLDHTVLNAAGVTDTVTLTLEDINDTPVLNSTDVKFDFYQGTSKLTLPVKFTLPAGGSENFRICYTRVSSKQTPFSVRVVAASDRGGVNRSLDSLSHAVLGPDQKLNLQKSQSVAAGTKLLHGEEYTYTLSLTNKLPYTLTELLVTDLLDPNLDYISMEVLLDGTVQPDVQVVRTELKDEQGKRTATRLEWKIPALDPEQIAEIRFKVKVHPDARDGYVLDNAFTADALELVAPLESNHVQVLLWSTALLLKKEADKKVVEYGDVLNWTLTLTNPASTVTVQDVMLEDLLPRGLVYIPGSTQWKLENAGAANQPMHTAPDPVQQGQLLRWGQSAQSTLPALPAQARLVLTFSTRVTPEVGDEIINGATAIGCGLKDPNLNQCVVTVASNSGGVSTATVQVKSALFKTPALLVGRVYVDRDEDRKYDPAIDQPLKNARVVLSSGRSITTDAEGRYSADGIQTGIWALRLDPFSAPYTPEAMPEDRGKPGSRNLMIAGLTTVDFPLLPSSADVRTFRTTRLQYGPLTVQKTVHPAGNNEYIVTVKLTATQDLPDFQITDLLPEGATLLEGEAAPQFEVLSQGDHLLDYRIHFEGAWSGALTDPQVRWRYP</sequence>
<comment type="caution">
    <text evidence="3">The sequence shown here is derived from an EMBL/GenBank/DDBJ whole genome shotgun (WGS) entry which is preliminary data.</text>
</comment>
<dbReference type="InterPro" id="IPR047589">
    <property type="entry name" value="DUF11_rpt"/>
</dbReference>
<keyword evidence="1" id="KW-0732">Signal</keyword>
<dbReference type="Pfam" id="PF01345">
    <property type="entry name" value="DUF11"/>
    <property type="match status" value="2"/>
</dbReference>
<feature type="domain" description="DUF11" evidence="2">
    <location>
        <begin position="745"/>
        <end position="874"/>
    </location>
</feature>
<keyword evidence="4" id="KW-1185">Reference proteome</keyword>
<organism evidence="3 4">
    <name type="scientific">Deinococcus cellulosilyticus (strain DSM 18568 / NBRC 106333 / KACC 11606 / 5516J-15)</name>
    <dbReference type="NCBI Taxonomy" id="1223518"/>
    <lineage>
        <taxon>Bacteria</taxon>
        <taxon>Thermotogati</taxon>
        <taxon>Deinococcota</taxon>
        <taxon>Deinococci</taxon>
        <taxon>Deinococcales</taxon>
        <taxon>Deinococcaceae</taxon>
        <taxon>Deinococcus</taxon>
    </lineage>
</organism>
<dbReference type="PANTHER" id="PTHR34819:SF3">
    <property type="entry name" value="CELL SURFACE PROTEIN"/>
    <property type="match status" value="1"/>
</dbReference>
<feature type="chain" id="PRO_5022171997" description="DUF11 domain-containing protein" evidence="1">
    <location>
        <begin position="24"/>
        <end position="1103"/>
    </location>
</feature>
<dbReference type="RefSeq" id="WP_146882670.1">
    <property type="nucleotide sequence ID" value="NZ_BJXB01000003.1"/>
</dbReference>
<evidence type="ECO:0000313" key="4">
    <source>
        <dbReference type="Proteomes" id="UP000321306"/>
    </source>
</evidence>
<feature type="signal peptide" evidence="1">
    <location>
        <begin position="1"/>
        <end position="23"/>
    </location>
</feature>
<dbReference type="Proteomes" id="UP000321306">
    <property type="component" value="Unassembled WGS sequence"/>
</dbReference>
<dbReference type="InterPro" id="IPR051172">
    <property type="entry name" value="Chlamydia_OmcB"/>
</dbReference>
<feature type="domain" description="DUF11" evidence="2">
    <location>
        <begin position="613"/>
        <end position="712"/>
    </location>
</feature>
<dbReference type="InterPro" id="IPR001434">
    <property type="entry name" value="OmcB-like_DUF11"/>
</dbReference>
<gene>
    <name evidence="3" type="ORF">DC3_08730</name>
</gene>
<dbReference type="AlphaFoldDB" id="A0A511MY70"/>
<dbReference type="Gene3D" id="2.60.40.740">
    <property type="match status" value="1"/>
</dbReference>